<dbReference type="InterPro" id="IPR011333">
    <property type="entry name" value="SKP1/BTB/POZ_sf"/>
</dbReference>
<feature type="domain" description="BTB" evidence="1">
    <location>
        <begin position="19"/>
        <end position="88"/>
    </location>
</feature>
<accession>A0A9P3L6W3</accession>
<dbReference type="Gene3D" id="3.30.710.10">
    <property type="entry name" value="Potassium Channel Kv1.1, Chain A"/>
    <property type="match status" value="1"/>
</dbReference>
<evidence type="ECO:0000313" key="3">
    <source>
        <dbReference type="Proteomes" id="UP000703269"/>
    </source>
</evidence>
<dbReference type="OrthoDB" id="3357985at2759"/>
<comment type="caution">
    <text evidence="2">The sequence shown here is derived from an EMBL/GenBank/DDBJ whole genome shotgun (WGS) entry which is preliminary data.</text>
</comment>
<dbReference type="Pfam" id="PF00651">
    <property type="entry name" value="BTB"/>
    <property type="match status" value="1"/>
</dbReference>
<dbReference type="InterPro" id="IPR000210">
    <property type="entry name" value="BTB/POZ_dom"/>
</dbReference>
<organism evidence="2 3">
    <name type="scientific">Phanerochaete sordida</name>
    <dbReference type="NCBI Taxonomy" id="48140"/>
    <lineage>
        <taxon>Eukaryota</taxon>
        <taxon>Fungi</taxon>
        <taxon>Dikarya</taxon>
        <taxon>Basidiomycota</taxon>
        <taxon>Agaricomycotina</taxon>
        <taxon>Agaricomycetes</taxon>
        <taxon>Polyporales</taxon>
        <taxon>Phanerochaetaceae</taxon>
        <taxon>Phanerochaete</taxon>
    </lineage>
</organism>
<gene>
    <name evidence="2" type="ORF">PsYK624_005070</name>
</gene>
<keyword evidence="3" id="KW-1185">Reference proteome</keyword>
<dbReference type="PROSITE" id="PS50097">
    <property type="entry name" value="BTB"/>
    <property type="match status" value="1"/>
</dbReference>
<sequence>MTSSEQPKIASSPFDNPMADLIIRSSDAVDFFVPRVLMALASPVFEGMFIVAEPTSPACAASAHAHAQPVVDLTEDSRTIDRLLRFIYPMARPALASAAEALAVLEAASKYMVDHAVADVLQQFAALAEVQPHAAYLLACDRRREDAVRVAARAALLRRAPAESDAGARELEAQCPGALARLRAYHDACGAAASGVVAGYVPRALKLHTGRGRMSFMLRACALSDEELVEMRKKREWWQDPLKHAASIVRATPHPRVVASPKFWSRVFVKGAQENWDPAQEQAKMTLMEQCRVELSESVEAAISKVRLEVVL</sequence>
<dbReference type="EMBL" id="BPQB01000001">
    <property type="protein sequence ID" value="GJE84431.1"/>
    <property type="molecule type" value="Genomic_DNA"/>
</dbReference>
<proteinExistence type="predicted"/>
<reference evidence="2 3" key="1">
    <citation type="submission" date="2021-08" db="EMBL/GenBank/DDBJ databases">
        <title>Draft Genome Sequence of Phanerochaete sordida strain YK-624.</title>
        <authorList>
            <person name="Mori T."/>
            <person name="Dohra H."/>
            <person name="Suzuki T."/>
            <person name="Kawagishi H."/>
            <person name="Hirai H."/>
        </authorList>
    </citation>
    <scope>NUCLEOTIDE SEQUENCE [LARGE SCALE GENOMIC DNA]</scope>
    <source>
        <strain evidence="2 3">YK-624</strain>
    </source>
</reference>
<name>A0A9P3L6W3_9APHY</name>
<dbReference type="Proteomes" id="UP000703269">
    <property type="component" value="Unassembled WGS sequence"/>
</dbReference>
<evidence type="ECO:0000259" key="1">
    <source>
        <dbReference type="PROSITE" id="PS50097"/>
    </source>
</evidence>
<protein>
    <recommendedName>
        <fullName evidence="1">BTB domain-containing protein</fullName>
    </recommendedName>
</protein>
<dbReference type="AlphaFoldDB" id="A0A9P3L6W3"/>
<evidence type="ECO:0000313" key="2">
    <source>
        <dbReference type="EMBL" id="GJE84431.1"/>
    </source>
</evidence>